<gene>
    <name evidence="2" type="ORF">CHH67_21490</name>
    <name evidence="1" type="ORF">GNP94_15090</name>
</gene>
<evidence type="ECO:0000313" key="4">
    <source>
        <dbReference type="Proteomes" id="UP000435177"/>
    </source>
</evidence>
<sequence>MGHFELKIVHQHFLTQELEEPCSHGPIYLKVNDVMISSEDDGDWVINEAALALMRTVRYGFPNPLAAPPRYYPEGIKEETLINCCGAYMLFCSSYIKWNVTLNGDEVTLSHFVKNDHVDYRDLAVTLPLAEYATIVYAFAEQASDFYIGKDVDAGGMELFEGQYGQFWQEFEEHMKYIKEKYIL</sequence>
<protein>
    <submittedName>
        <fullName evidence="2">Uncharacterized protein</fullName>
    </submittedName>
</protein>
<keyword evidence="4" id="KW-1185">Reference proteome</keyword>
<dbReference type="AlphaFoldDB" id="A0A268EIB0"/>
<dbReference type="Proteomes" id="UP000435177">
    <property type="component" value="Unassembled WGS sequence"/>
</dbReference>
<name>A0A268EIB0_9BACL</name>
<evidence type="ECO:0000313" key="3">
    <source>
        <dbReference type="Proteomes" id="UP000215596"/>
    </source>
</evidence>
<organism evidence="2 3">
    <name type="scientific">Paenibacillus campinasensis</name>
    <dbReference type="NCBI Taxonomy" id="66347"/>
    <lineage>
        <taxon>Bacteria</taxon>
        <taxon>Bacillati</taxon>
        <taxon>Bacillota</taxon>
        <taxon>Bacilli</taxon>
        <taxon>Bacillales</taxon>
        <taxon>Paenibacillaceae</taxon>
        <taxon>Paenibacillus</taxon>
    </lineage>
</organism>
<dbReference type="EMBL" id="NPBY01000075">
    <property type="protein sequence ID" value="PAD72804.1"/>
    <property type="molecule type" value="Genomic_DNA"/>
</dbReference>
<dbReference type="Proteomes" id="UP000215596">
    <property type="component" value="Unassembled WGS sequence"/>
</dbReference>
<evidence type="ECO:0000313" key="1">
    <source>
        <dbReference type="EMBL" id="MUG67311.1"/>
    </source>
</evidence>
<dbReference type="EMBL" id="WOAA01000013">
    <property type="protein sequence ID" value="MUG67311.1"/>
    <property type="molecule type" value="Genomic_DNA"/>
</dbReference>
<evidence type="ECO:0000313" key="2">
    <source>
        <dbReference type="EMBL" id="PAD72804.1"/>
    </source>
</evidence>
<accession>A0A268EIB0</accession>
<reference evidence="2 3" key="1">
    <citation type="submission" date="2017-07" db="EMBL/GenBank/DDBJ databases">
        <title>Isolation and whole genome analysis of endospore-forming bacteria from heroin.</title>
        <authorList>
            <person name="Kalinowski J."/>
            <person name="Ahrens B."/>
            <person name="Al-Dilaimi A."/>
            <person name="Winkler A."/>
            <person name="Wibberg D."/>
            <person name="Schleenbecker U."/>
            <person name="Ruckert C."/>
            <person name="Wolfel R."/>
            <person name="Grass G."/>
        </authorList>
    </citation>
    <scope>NUCLEOTIDE SEQUENCE [LARGE SCALE GENOMIC DNA]</scope>
    <source>
        <strain evidence="2 3">7537-G1</strain>
    </source>
</reference>
<comment type="caution">
    <text evidence="2">The sequence shown here is derived from an EMBL/GenBank/DDBJ whole genome shotgun (WGS) entry which is preliminary data.</text>
</comment>
<dbReference type="OrthoDB" id="2680214at2"/>
<dbReference type="RefSeq" id="WP_095267434.1">
    <property type="nucleotide sequence ID" value="NZ_NPBY01000075.1"/>
</dbReference>
<proteinExistence type="predicted"/>
<reference evidence="1 4" key="2">
    <citation type="submission" date="2019-11" db="EMBL/GenBank/DDBJ databases">
        <title>Draft genome sequences of five Paenibacillus species of dairy origin.</title>
        <authorList>
            <person name="Olajide A.M."/>
            <person name="Chen S."/>
            <person name="Lapointe G."/>
        </authorList>
    </citation>
    <scope>NUCLEOTIDE SEQUENCE [LARGE SCALE GENOMIC DNA]</scope>
    <source>
        <strain evidence="1 4">3CS1</strain>
    </source>
</reference>